<comment type="caution">
    <text evidence="1">The sequence shown here is derived from an EMBL/GenBank/DDBJ whole genome shotgun (WGS) entry which is preliminary data.</text>
</comment>
<keyword evidence="2" id="KW-1185">Reference proteome</keyword>
<protein>
    <submittedName>
        <fullName evidence="1">Uncharacterized protein</fullName>
    </submittedName>
</protein>
<evidence type="ECO:0000313" key="1">
    <source>
        <dbReference type="EMBL" id="MDC8773504.1"/>
    </source>
</evidence>
<name>A0ABT5KJ89_9BURK</name>
<dbReference type="Proteomes" id="UP001221189">
    <property type="component" value="Unassembled WGS sequence"/>
</dbReference>
<reference evidence="1 2" key="1">
    <citation type="submission" date="2022-10" db="EMBL/GenBank/DDBJ databases">
        <title>Paucibacter sp. hw1 Genome sequencing.</title>
        <authorList>
            <person name="Park S."/>
        </authorList>
    </citation>
    <scope>NUCLEOTIDE SEQUENCE [LARGE SCALE GENOMIC DNA]</scope>
    <source>
        <strain evidence="2">hw1</strain>
    </source>
</reference>
<sequence length="80" mass="8170">MEAQTWLHGEAKGKYGSMKSYAICVEKHAAFHVEAGKVAAAINAKNYAGAEAMLAGGTPYTAASSAVGGAILGLKKESNL</sequence>
<accession>A0ABT5KJ89</accession>
<proteinExistence type="predicted"/>
<gene>
    <name evidence="1" type="ORF">PRZ03_18150</name>
</gene>
<dbReference type="EMBL" id="JAQQXT010000012">
    <property type="protein sequence ID" value="MDC8773504.1"/>
    <property type="molecule type" value="Genomic_DNA"/>
</dbReference>
<dbReference type="RefSeq" id="WP_273601657.1">
    <property type="nucleotide sequence ID" value="NZ_JAQQXT010000012.1"/>
</dbReference>
<evidence type="ECO:0000313" key="2">
    <source>
        <dbReference type="Proteomes" id="UP001221189"/>
    </source>
</evidence>
<dbReference type="Gene3D" id="1.20.120.30">
    <property type="entry name" value="Aspartate receptor, ligand-binding domain"/>
    <property type="match status" value="1"/>
</dbReference>
<organism evidence="1 2">
    <name type="scientific">Roseateles albus</name>
    <dbReference type="NCBI Taxonomy" id="2987525"/>
    <lineage>
        <taxon>Bacteria</taxon>
        <taxon>Pseudomonadati</taxon>
        <taxon>Pseudomonadota</taxon>
        <taxon>Betaproteobacteria</taxon>
        <taxon>Burkholderiales</taxon>
        <taxon>Sphaerotilaceae</taxon>
        <taxon>Roseateles</taxon>
    </lineage>
</organism>